<dbReference type="AlphaFoldDB" id="A0AAV2TVX5"/>
<dbReference type="Pfam" id="PF00648">
    <property type="entry name" value="Peptidase_C2"/>
    <property type="match status" value="1"/>
</dbReference>
<dbReference type="FunFam" id="3.90.70.10:FF:000001">
    <property type="entry name" value="Calpain-1 catalytic subunit"/>
    <property type="match status" value="1"/>
</dbReference>
<dbReference type="PRINTS" id="PR00704">
    <property type="entry name" value="CALPAIN"/>
</dbReference>
<evidence type="ECO:0000256" key="6">
    <source>
        <dbReference type="PROSITE-ProRule" id="PRU00239"/>
    </source>
</evidence>
<dbReference type="SMART" id="SM00720">
    <property type="entry name" value="calpain_III"/>
    <property type="match status" value="1"/>
</dbReference>
<comment type="similarity">
    <text evidence="1">Belongs to the peptidase C2 family.</text>
</comment>
<evidence type="ECO:0000256" key="5">
    <source>
        <dbReference type="PIRSR" id="PIRSR622684-1"/>
    </source>
</evidence>
<keyword evidence="3 6" id="KW-0378">Hydrolase</keyword>
<dbReference type="InterPro" id="IPR033883">
    <property type="entry name" value="C2_III"/>
</dbReference>
<proteinExistence type="inferred from homology"/>
<dbReference type="Gene3D" id="2.60.120.380">
    <property type="match status" value="1"/>
</dbReference>
<feature type="domain" description="EF-hand" evidence="9">
    <location>
        <begin position="695"/>
        <end position="730"/>
    </location>
</feature>
<feature type="active site" evidence="5 6">
    <location>
        <position position="191"/>
    </location>
</feature>
<feature type="compositionally biased region" description="Polar residues" evidence="7">
    <location>
        <begin position="20"/>
        <end position="33"/>
    </location>
</feature>
<feature type="active site" evidence="5 6">
    <location>
        <position position="350"/>
    </location>
</feature>
<dbReference type="InterPro" id="IPR000169">
    <property type="entry name" value="Pept_cys_AS"/>
</dbReference>
<reference evidence="10" key="1">
    <citation type="submission" date="2024-06" db="EMBL/GenBank/DDBJ databases">
        <authorList>
            <person name="Liu X."/>
            <person name="Lenzi L."/>
            <person name="Haldenby T S."/>
            <person name="Uol C."/>
        </authorList>
    </citation>
    <scope>NUCLEOTIDE SEQUENCE</scope>
</reference>
<dbReference type="GO" id="GO:0005737">
    <property type="term" value="C:cytoplasm"/>
    <property type="evidence" value="ECO:0007669"/>
    <property type="project" value="TreeGrafter"/>
</dbReference>
<dbReference type="PROSITE" id="PS50203">
    <property type="entry name" value="CALPAIN_CAT"/>
    <property type="match status" value="1"/>
</dbReference>
<evidence type="ECO:0000313" key="10">
    <source>
        <dbReference type="EMBL" id="CAL5140997.1"/>
    </source>
</evidence>
<dbReference type="Gene3D" id="3.90.70.10">
    <property type="entry name" value="Cysteine proteinases"/>
    <property type="match status" value="1"/>
</dbReference>
<evidence type="ECO:0000259" key="9">
    <source>
        <dbReference type="PROSITE" id="PS50222"/>
    </source>
</evidence>
<dbReference type="Proteomes" id="UP001497525">
    <property type="component" value="Unassembled WGS sequence"/>
</dbReference>
<dbReference type="InterPro" id="IPR002048">
    <property type="entry name" value="EF_hand_dom"/>
</dbReference>
<dbReference type="GO" id="GO:0005509">
    <property type="term" value="F:calcium ion binding"/>
    <property type="evidence" value="ECO:0007669"/>
    <property type="project" value="InterPro"/>
</dbReference>
<evidence type="ECO:0000313" key="11">
    <source>
        <dbReference type="Proteomes" id="UP001497525"/>
    </source>
</evidence>
<dbReference type="InterPro" id="IPR011992">
    <property type="entry name" value="EF-hand-dom_pair"/>
</dbReference>
<feature type="active site" evidence="5 6">
    <location>
        <position position="374"/>
    </location>
</feature>
<feature type="region of interest" description="Disordered" evidence="7">
    <location>
        <begin position="1"/>
        <end position="70"/>
    </location>
</feature>
<dbReference type="InterPro" id="IPR022683">
    <property type="entry name" value="Calpain_III"/>
</dbReference>
<dbReference type="InterPro" id="IPR001300">
    <property type="entry name" value="Peptidase_C2_calpain_cat"/>
</dbReference>
<dbReference type="InterPro" id="IPR038765">
    <property type="entry name" value="Papain-like_cys_pep_sf"/>
</dbReference>
<gene>
    <name evidence="10" type="ORF">CDAUBV1_LOCUS16285</name>
</gene>
<dbReference type="EMBL" id="CAXLJL010000822">
    <property type="protein sequence ID" value="CAL5140997.1"/>
    <property type="molecule type" value="Genomic_DNA"/>
</dbReference>
<dbReference type="Pfam" id="PF01067">
    <property type="entry name" value="Calpain_III"/>
    <property type="match status" value="1"/>
</dbReference>
<dbReference type="Gene3D" id="1.10.238.10">
    <property type="entry name" value="EF-hand"/>
    <property type="match status" value="1"/>
</dbReference>
<dbReference type="PROSITE" id="PS50222">
    <property type="entry name" value="EF_HAND_2"/>
    <property type="match status" value="1"/>
</dbReference>
<evidence type="ECO:0000256" key="1">
    <source>
        <dbReference type="ARBA" id="ARBA00007623"/>
    </source>
</evidence>
<dbReference type="CDD" id="cd00044">
    <property type="entry name" value="CysPc"/>
    <property type="match status" value="1"/>
</dbReference>
<dbReference type="GO" id="GO:0004198">
    <property type="term" value="F:calcium-dependent cysteine-type endopeptidase activity"/>
    <property type="evidence" value="ECO:0007669"/>
    <property type="project" value="InterPro"/>
</dbReference>
<evidence type="ECO:0000256" key="2">
    <source>
        <dbReference type="ARBA" id="ARBA00022670"/>
    </source>
</evidence>
<keyword evidence="4 6" id="KW-0788">Thiol protease</keyword>
<dbReference type="SUPFAM" id="SSF47473">
    <property type="entry name" value="EF-hand"/>
    <property type="match status" value="1"/>
</dbReference>
<dbReference type="SUPFAM" id="SSF49758">
    <property type="entry name" value="Calpain large subunit, middle domain (domain III)"/>
    <property type="match status" value="1"/>
</dbReference>
<dbReference type="InterPro" id="IPR022682">
    <property type="entry name" value="Calpain_domain_III"/>
</dbReference>
<dbReference type="FunFam" id="2.60.120.380:FF:000011">
    <property type="entry name" value="Calpain 12"/>
    <property type="match status" value="1"/>
</dbReference>
<dbReference type="SUPFAM" id="SSF54001">
    <property type="entry name" value="Cysteine proteinases"/>
    <property type="match status" value="1"/>
</dbReference>
<evidence type="ECO:0000259" key="8">
    <source>
        <dbReference type="PROSITE" id="PS50203"/>
    </source>
</evidence>
<protein>
    <submittedName>
        <fullName evidence="10">Uncharacterized protein</fullName>
    </submittedName>
</protein>
<evidence type="ECO:0000256" key="7">
    <source>
        <dbReference type="SAM" id="MobiDB-lite"/>
    </source>
</evidence>
<dbReference type="PANTHER" id="PTHR10183:SF433">
    <property type="entry name" value="CALPAIN-A-RELATED"/>
    <property type="match status" value="1"/>
</dbReference>
<sequence>MGAGQSKSSTGISAKSSQSFQRPQAQEPTHESSGSGGYFITIKPKSTQDQDGSSADTSRKTTNMFNMGSPVGVKRESAEEYLEILKPQKGEGRMKFNPYLPKTLTPKGYAKLKLMMSVAAKQYQNLVKRLKREGRLWEDPDFPADDSSIGDIPDLRGRLEWKRAKEINSGAEIFVGGASRFDIEQGSLGDCWLLAVISSISSYPQLFNYVVPKDQSMQSSDYVGVFRARFWRFGEWVEVLVDDRLPVYRGTNRLVFMHSADQNEFWSALLEKAYAKLVGCYAHLSGGTQGEAMEDLTGGMVETLELTEGKRPPDLEDQMLRYSERCCLMGCSFDSAVIEQKFDNGLIGGHAYSVTGVKPVSYQGRTQYLVRCRNPWGGHYEWKGAWADNSPQWNQISQSEKRALDLQFNDDGEFWMSFEDFVSNFTRLEVCHLGLESLESDQTIRGKRRLETAIFSGAWEKNVNAGGCINNRATFWTNPQFRFTVTDPDPDDDDGTCFVVIGLMQRDVRRKVGAEFLTIGFMLYEGTDGQTNLLTRAQLLTKRSVGKSAFSNAREVSAHFRLKPGTYVIIPSTFQPNVECQFIVRVLTEVAVVDKELDEDDCNTGIPSDVVDAVKLEDTVMNEDEEIENKFLQMADPRTKSINAKQLRELLNTSSLQDITGFEGFDREMCRTMVAAVDSNLTGSLEQSEFMDLWTRAKCWKMIFLKHDVEQNGYFNSEEFREALESAGYHVSNRLFNALVHRYEDPDTNRVRFEDFMICVMRLKNVFETTSAQAKNSEGAGLYSNSDYLRFGVYI</sequence>
<accession>A0AAV2TVX5</accession>
<keyword evidence="2 6" id="KW-0645">Protease</keyword>
<dbReference type="SMART" id="SM00230">
    <property type="entry name" value="CysPc"/>
    <property type="match status" value="1"/>
</dbReference>
<dbReference type="CDD" id="cd00214">
    <property type="entry name" value="Calpain_III"/>
    <property type="match status" value="1"/>
</dbReference>
<dbReference type="CDD" id="cd16182">
    <property type="entry name" value="EFh_PEF_Group_II_CAPN_like"/>
    <property type="match status" value="1"/>
</dbReference>
<dbReference type="GO" id="GO:0006508">
    <property type="term" value="P:proteolysis"/>
    <property type="evidence" value="ECO:0007669"/>
    <property type="project" value="UniProtKB-KW"/>
</dbReference>
<evidence type="ECO:0000256" key="3">
    <source>
        <dbReference type="ARBA" id="ARBA00022801"/>
    </source>
</evidence>
<organism evidence="10 11">
    <name type="scientific">Calicophoron daubneyi</name>
    <name type="common">Rumen fluke</name>
    <name type="synonym">Paramphistomum daubneyi</name>
    <dbReference type="NCBI Taxonomy" id="300641"/>
    <lineage>
        <taxon>Eukaryota</taxon>
        <taxon>Metazoa</taxon>
        <taxon>Spiralia</taxon>
        <taxon>Lophotrochozoa</taxon>
        <taxon>Platyhelminthes</taxon>
        <taxon>Trematoda</taxon>
        <taxon>Digenea</taxon>
        <taxon>Plagiorchiida</taxon>
        <taxon>Pronocephalata</taxon>
        <taxon>Paramphistomoidea</taxon>
        <taxon>Paramphistomidae</taxon>
        <taxon>Calicophoron</taxon>
    </lineage>
</organism>
<dbReference type="PANTHER" id="PTHR10183">
    <property type="entry name" value="CALPAIN"/>
    <property type="match status" value="1"/>
</dbReference>
<feature type="domain" description="Calpain catalytic" evidence="8">
    <location>
        <begin position="136"/>
        <end position="434"/>
    </location>
</feature>
<evidence type="ECO:0000256" key="4">
    <source>
        <dbReference type="ARBA" id="ARBA00022807"/>
    </source>
</evidence>
<name>A0AAV2TVX5_CALDB</name>
<comment type="caution">
    <text evidence="10">The sequence shown here is derived from an EMBL/GenBank/DDBJ whole genome shotgun (WGS) entry which is preliminary data.</text>
</comment>
<dbReference type="InterPro" id="IPR036213">
    <property type="entry name" value="Calpain_III_sf"/>
</dbReference>
<feature type="compositionally biased region" description="Low complexity" evidence="7">
    <location>
        <begin position="1"/>
        <end position="19"/>
    </location>
</feature>
<feature type="compositionally biased region" description="Polar residues" evidence="7">
    <location>
        <begin position="44"/>
        <end position="66"/>
    </location>
</feature>
<dbReference type="InterPro" id="IPR022684">
    <property type="entry name" value="Calpain_cysteine_protease"/>
</dbReference>
<dbReference type="PROSITE" id="PS00139">
    <property type="entry name" value="THIOL_PROTEASE_CYS"/>
    <property type="match status" value="1"/>
</dbReference>